<feature type="region of interest" description="Disordered" evidence="3">
    <location>
        <begin position="364"/>
        <end position="397"/>
    </location>
</feature>
<organism evidence="5 6">
    <name type="scientific">Lymnaea stagnalis</name>
    <name type="common">Great pond snail</name>
    <name type="synonym">Helix stagnalis</name>
    <dbReference type="NCBI Taxonomy" id="6523"/>
    <lineage>
        <taxon>Eukaryota</taxon>
        <taxon>Metazoa</taxon>
        <taxon>Spiralia</taxon>
        <taxon>Lophotrochozoa</taxon>
        <taxon>Mollusca</taxon>
        <taxon>Gastropoda</taxon>
        <taxon>Heterobranchia</taxon>
        <taxon>Euthyneura</taxon>
        <taxon>Panpulmonata</taxon>
        <taxon>Hygrophila</taxon>
        <taxon>Lymnaeoidea</taxon>
        <taxon>Lymnaeidae</taxon>
        <taxon>Lymnaea</taxon>
    </lineage>
</organism>
<feature type="region of interest" description="Disordered" evidence="3">
    <location>
        <begin position="242"/>
        <end position="266"/>
    </location>
</feature>
<comment type="caution">
    <text evidence="5">The sequence shown here is derived from an EMBL/GenBank/DDBJ whole genome shotgun (WGS) entry which is preliminary data.</text>
</comment>
<dbReference type="Gene3D" id="3.30.70.330">
    <property type="match status" value="1"/>
</dbReference>
<feature type="compositionally biased region" description="Pro residues" evidence="3">
    <location>
        <begin position="10"/>
        <end position="60"/>
    </location>
</feature>
<evidence type="ECO:0000259" key="4">
    <source>
        <dbReference type="PROSITE" id="PS50102"/>
    </source>
</evidence>
<feature type="compositionally biased region" description="Polar residues" evidence="3">
    <location>
        <begin position="252"/>
        <end position="261"/>
    </location>
</feature>
<dbReference type="EMBL" id="CAXITT010000043">
    <property type="protein sequence ID" value="CAL1529122.1"/>
    <property type="molecule type" value="Genomic_DNA"/>
</dbReference>
<dbReference type="PANTHER" id="PTHR13968:SF26">
    <property type="entry name" value="RRM DOMAIN-CONTAINING PROTEIN"/>
    <property type="match status" value="1"/>
</dbReference>
<dbReference type="PANTHER" id="PTHR13968">
    <property type="entry name" value="HETEROGENEOUS NUCLEAR RIBONUCLEOPROTEIN"/>
    <property type="match status" value="1"/>
</dbReference>
<evidence type="ECO:0000256" key="3">
    <source>
        <dbReference type="SAM" id="MobiDB-lite"/>
    </source>
</evidence>
<dbReference type="AlphaFoldDB" id="A0AAV2H608"/>
<evidence type="ECO:0000256" key="2">
    <source>
        <dbReference type="PROSITE-ProRule" id="PRU00176"/>
    </source>
</evidence>
<proteinExistence type="predicted"/>
<dbReference type="InterPro" id="IPR035979">
    <property type="entry name" value="RBD_domain_sf"/>
</dbReference>
<feature type="region of interest" description="Disordered" evidence="3">
    <location>
        <begin position="1"/>
        <end position="60"/>
    </location>
</feature>
<dbReference type="SUPFAM" id="SSF54928">
    <property type="entry name" value="RNA-binding domain, RBD"/>
    <property type="match status" value="1"/>
</dbReference>
<reference evidence="5 6" key="1">
    <citation type="submission" date="2024-04" db="EMBL/GenBank/DDBJ databases">
        <authorList>
            <consortium name="Genoscope - CEA"/>
            <person name="William W."/>
        </authorList>
    </citation>
    <scope>NUCLEOTIDE SEQUENCE [LARGE SCALE GENOMIC DNA]</scope>
</reference>
<dbReference type="InterPro" id="IPR012677">
    <property type="entry name" value="Nucleotide-bd_a/b_plait_sf"/>
</dbReference>
<dbReference type="InterPro" id="IPR000504">
    <property type="entry name" value="RRM_dom"/>
</dbReference>
<protein>
    <recommendedName>
        <fullName evidence="4">RRM domain-containing protein</fullName>
    </recommendedName>
</protein>
<dbReference type="SMART" id="SM00360">
    <property type="entry name" value="RRM"/>
    <property type="match status" value="1"/>
</dbReference>
<evidence type="ECO:0000256" key="1">
    <source>
        <dbReference type="ARBA" id="ARBA00022884"/>
    </source>
</evidence>
<dbReference type="PROSITE" id="PS50102">
    <property type="entry name" value="RRM"/>
    <property type="match status" value="1"/>
</dbReference>
<keyword evidence="1 2" id="KW-0694">RNA-binding</keyword>
<sequence length="397" mass="42685">MNRMMRRPPRPPMGPPGMGPPGMGPLRPPRGPPPHLGPRGPPMPGMGMPPMPGMGPPPSGPGGMVSSCTNSNDPASMDSRLFVGNLNTIVLNKEAIEGIFSRYGMIMGISMHKGYAFVQFSHPDEARRAGASEDGKHYAGQAIDINIVSQPKNRNALKRSAGGRTVNDTSSRDFLDNHHVAQLKHDSPVKKSRVDNLGTNQSLQRTLVTLSGATDLTNKRVAANNAVKRALATVAKKTVNKSPAVTRPAAPTNKTNTSNRPLDNANKPVAVKTTSLDVAIPGPDVLICGVCKLQFTSLHNLAQHKKIPCQLRVSTQAKDEPSPNSGTNEPVILLCATCDTQFNTAWALCLHCTEEHQMSIYKKEEDLNAKDKDNKVDVKKEQTSPVKDGSKVKESAK</sequence>
<feature type="domain" description="RRM" evidence="4">
    <location>
        <begin position="79"/>
        <end position="150"/>
    </location>
</feature>
<dbReference type="InterPro" id="IPR051186">
    <property type="entry name" value="RRM_HNRPC/RALY_subfam"/>
</dbReference>
<dbReference type="GO" id="GO:0005634">
    <property type="term" value="C:nucleus"/>
    <property type="evidence" value="ECO:0007669"/>
    <property type="project" value="TreeGrafter"/>
</dbReference>
<gene>
    <name evidence="5" type="ORF">GSLYS_00003277001</name>
</gene>
<dbReference type="Pfam" id="PF00076">
    <property type="entry name" value="RRM_1"/>
    <property type="match status" value="1"/>
</dbReference>
<evidence type="ECO:0000313" key="6">
    <source>
        <dbReference type="Proteomes" id="UP001497497"/>
    </source>
</evidence>
<accession>A0AAV2H608</accession>
<dbReference type="GO" id="GO:0003723">
    <property type="term" value="F:RNA binding"/>
    <property type="evidence" value="ECO:0007669"/>
    <property type="project" value="UniProtKB-UniRule"/>
</dbReference>
<evidence type="ECO:0000313" key="5">
    <source>
        <dbReference type="EMBL" id="CAL1529122.1"/>
    </source>
</evidence>
<keyword evidence="6" id="KW-1185">Reference proteome</keyword>
<dbReference type="Proteomes" id="UP001497497">
    <property type="component" value="Unassembled WGS sequence"/>
</dbReference>
<name>A0AAV2H608_LYMST</name>